<keyword evidence="2 6" id="KW-0863">Zinc-finger</keyword>
<name>A0ABD6EQH7_9BILA</name>
<dbReference type="SMART" id="SM00249">
    <property type="entry name" value="PHD"/>
    <property type="match status" value="1"/>
</dbReference>
<keyword evidence="10" id="KW-1185">Reference proteome</keyword>
<comment type="caution">
    <text evidence="9">The sequence shown here is derived from an EMBL/GenBank/DDBJ whole genome shotgun (WGS) entry which is preliminary data.</text>
</comment>
<reference evidence="9 10" key="1">
    <citation type="submission" date="2024-08" db="EMBL/GenBank/DDBJ databases">
        <title>Gnathostoma spinigerum genome.</title>
        <authorList>
            <person name="Gonzalez-Bertolin B."/>
            <person name="Monzon S."/>
            <person name="Zaballos A."/>
            <person name="Jimenez P."/>
            <person name="Dekumyoy P."/>
            <person name="Varona S."/>
            <person name="Cuesta I."/>
            <person name="Sumanam S."/>
            <person name="Adisakwattana P."/>
            <person name="Gasser R.B."/>
            <person name="Hernandez-Gonzalez A."/>
            <person name="Young N.D."/>
            <person name="Perteguer M.J."/>
        </authorList>
    </citation>
    <scope>NUCLEOTIDE SEQUENCE [LARGE SCALE GENOMIC DNA]</scope>
    <source>
        <strain evidence="9">AL3</strain>
        <tissue evidence="9">Liver</tissue>
    </source>
</reference>
<dbReference type="PANTHER" id="PTHR45975">
    <property type="entry name" value="NUCLEOSOME-REMODELING FACTOR SUBUNIT BPTF"/>
    <property type="match status" value="1"/>
</dbReference>
<dbReference type="InterPro" id="IPR038028">
    <property type="entry name" value="BPTF"/>
</dbReference>
<evidence type="ECO:0000256" key="4">
    <source>
        <dbReference type="ARBA" id="ARBA00023117"/>
    </source>
</evidence>
<gene>
    <name evidence="9" type="ORF">AB6A40_005219</name>
</gene>
<dbReference type="SUPFAM" id="SSF47370">
    <property type="entry name" value="Bromodomain"/>
    <property type="match status" value="1"/>
</dbReference>
<dbReference type="InterPro" id="IPR036427">
    <property type="entry name" value="Bromodomain-like_sf"/>
</dbReference>
<evidence type="ECO:0000256" key="2">
    <source>
        <dbReference type="ARBA" id="ARBA00022771"/>
    </source>
</evidence>
<dbReference type="InterPro" id="IPR001487">
    <property type="entry name" value="Bromodomain"/>
</dbReference>
<dbReference type="AlphaFoldDB" id="A0ABD6EQH7"/>
<protein>
    <submittedName>
        <fullName evidence="9">Uncharacterized protein</fullName>
    </submittedName>
</protein>
<dbReference type="Gene3D" id="3.30.40.10">
    <property type="entry name" value="Zinc/RING finger domain, C3HC4 (zinc finger)"/>
    <property type="match status" value="1"/>
</dbReference>
<dbReference type="Gene3D" id="1.20.920.10">
    <property type="entry name" value="Bromodomain-like"/>
    <property type="match status" value="1"/>
</dbReference>
<dbReference type="PROSITE" id="PS01359">
    <property type="entry name" value="ZF_PHD_1"/>
    <property type="match status" value="1"/>
</dbReference>
<dbReference type="InterPro" id="IPR001965">
    <property type="entry name" value="Znf_PHD"/>
</dbReference>
<dbReference type="Pfam" id="PF00439">
    <property type="entry name" value="Bromodomain"/>
    <property type="match status" value="1"/>
</dbReference>
<dbReference type="CDD" id="cd15560">
    <property type="entry name" value="PHD2_3_BPTF"/>
    <property type="match status" value="1"/>
</dbReference>
<dbReference type="InterPro" id="IPR013083">
    <property type="entry name" value="Znf_RING/FYVE/PHD"/>
</dbReference>
<dbReference type="InterPro" id="IPR019786">
    <property type="entry name" value="Zinc_finger_PHD-type_CS"/>
</dbReference>
<evidence type="ECO:0000256" key="1">
    <source>
        <dbReference type="ARBA" id="ARBA00022723"/>
    </source>
</evidence>
<feature type="domain" description="Bromo" evidence="7">
    <location>
        <begin position="118"/>
        <end position="188"/>
    </location>
</feature>
<evidence type="ECO:0000259" key="7">
    <source>
        <dbReference type="PROSITE" id="PS50014"/>
    </source>
</evidence>
<dbReference type="Pfam" id="PF00628">
    <property type="entry name" value="PHD"/>
    <property type="match status" value="1"/>
</dbReference>
<dbReference type="PROSITE" id="PS50014">
    <property type="entry name" value="BROMODOMAIN_2"/>
    <property type="match status" value="1"/>
</dbReference>
<evidence type="ECO:0000256" key="3">
    <source>
        <dbReference type="ARBA" id="ARBA00022833"/>
    </source>
</evidence>
<evidence type="ECO:0000259" key="8">
    <source>
        <dbReference type="PROSITE" id="PS50016"/>
    </source>
</evidence>
<dbReference type="SMART" id="SM00297">
    <property type="entry name" value="BROMO"/>
    <property type="match status" value="1"/>
</dbReference>
<evidence type="ECO:0000313" key="10">
    <source>
        <dbReference type="Proteomes" id="UP001608902"/>
    </source>
</evidence>
<organism evidence="9 10">
    <name type="scientific">Gnathostoma spinigerum</name>
    <dbReference type="NCBI Taxonomy" id="75299"/>
    <lineage>
        <taxon>Eukaryota</taxon>
        <taxon>Metazoa</taxon>
        <taxon>Ecdysozoa</taxon>
        <taxon>Nematoda</taxon>
        <taxon>Chromadorea</taxon>
        <taxon>Rhabditida</taxon>
        <taxon>Spirurina</taxon>
        <taxon>Gnathostomatomorpha</taxon>
        <taxon>Gnathostomatoidea</taxon>
        <taxon>Gnathostomatidae</taxon>
        <taxon>Gnathostoma</taxon>
    </lineage>
</organism>
<dbReference type="EMBL" id="JBGFUD010003262">
    <property type="protein sequence ID" value="MFH4978510.1"/>
    <property type="molecule type" value="Genomic_DNA"/>
</dbReference>
<feature type="domain" description="PHD-type" evidence="8">
    <location>
        <begin position="32"/>
        <end position="83"/>
    </location>
</feature>
<dbReference type="InterPro" id="IPR018359">
    <property type="entry name" value="Bromodomain_CS"/>
</dbReference>
<dbReference type="PRINTS" id="PR00503">
    <property type="entry name" value="BROMODOMAIN"/>
</dbReference>
<dbReference type="PANTHER" id="PTHR45975:SF2">
    <property type="entry name" value="NUCLEOSOME-REMODELING FACTOR SUBUNIT BPTF"/>
    <property type="match status" value="1"/>
</dbReference>
<evidence type="ECO:0000313" key="9">
    <source>
        <dbReference type="EMBL" id="MFH4978510.1"/>
    </source>
</evidence>
<evidence type="ECO:0000256" key="5">
    <source>
        <dbReference type="PROSITE-ProRule" id="PRU00035"/>
    </source>
</evidence>
<dbReference type="SUPFAM" id="SSF57903">
    <property type="entry name" value="FYVE/PHD zinc finger"/>
    <property type="match status" value="1"/>
</dbReference>
<keyword evidence="3" id="KW-0862">Zinc</keyword>
<evidence type="ECO:0000256" key="6">
    <source>
        <dbReference type="PROSITE-ProRule" id="PRU00146"/>
    </source>
</evidence>
<dbReference type="GO" id="GO:0008270">
    <property type="term" value="F:zinc ion binding"/>
    <property type="evidence" value="ECO:0007669"/>
    <property type="project" value="UniProtKB-KW"/>
</dbReference>
<dbReference type="PROSITE" id="PS50016">
    <property type="entry name" value="ZF_PHD_2"/>
    <property type="match status" value="1"/>
</dbReference>
<dbReference type="Proteomes" id="UP001608902">
    <property type="component" value="Unassembled WGS sequence"/>
</dbReference>
<proteinExistence type="predicted"/>
<sequence length="256" mass="29488">MLFVCQIYIPKFQCHFAAYCVIVRDSERLLQELYCVCRTPYDDSLFYVGCDGCEGWFHPSCVGITQAQAEKAAEYLCPSCAKSSQSGYESSASTASSLTPALNRADYPLLWRILEGLVAHRTSWPFREKVDTTKYPDYYSFIKKPMDLSTVQQKLENLEYQRLKDFSADITQIFVNARIYNPKDSAIYNCADILEKRFRDSLTNVKEEMDVRNRDQLRLSESRTVDSTLDIDTDQLLAMGDDVDPSVYNEILRTQR</sequence>
<dbReference type="PROSITE" id="PS00633">
    <property type="entry name" value="BROMODOMAIN_1"/>
    <property type="match status" value="1"/>
</dbReference>
<keyword evidence="4 5" id="KW-0103">Bromodomain</keyword>
<dbReference type="InterPro" id="IPR011011">
    <property type="entry name" value="Znf_FYVE_PHD"/>
</dbReference>
<dbReference type="InterPro" id="IPR019787">
    <property type="entry name" value="Znf_PHD-finger"/>
</dbReference>
<keyword evidence="1" id="KW-0479">Metal-binding</keyword>
<accession>A0ABD6EQH7</accession>